<dbReference type="GO" id="GO:0046872">
    <property type="term" value="F:metal ion binding"/>
    <property type="evidence" value="ECO:0007669"/>
    <property type="project" value="InterPro"/>
</dbReference>
<dbReference type="GO" id="GO:0004022">
    <property type="term" value="F:alcohol dehydrogenase (NAD+) activity"/>
    <property type="evidence" value="ECO:0007669"/>
    <property type="project" value="TreeGrafter"/>
</dbReference>
<evidence type="ECO:0000313" key="4">
    <source>
        <dbReference type="Proteomes" id="UP000198584"/>
    </source>
</evidence>
<sequence length="129" mass="14861">MKLGYVDKILHYLRKRPDYVHCEIFSDVEPDPSSETVMRGAEMMKQFQPDVIIALGGGAAMDAAKGMWLFYESPETDFNGLKQKFLDIRKRVFKYPELGLKAQLSLFLPHPVQVQRLLLSLSLQIKKKM</sequence>
<dbReference type="Gene3D" id="3.40.50.1970">
    <property type="match status" value="1"/>
</dbReference>
<dbReference type="PANTHER" id="PTHR11496">
    <property type="entry name" value="ALCOHOL DEHYDROGENASE"/>
    <property type="match status" value="1"/>
</dbReference>
<dbReference type="Proteomes" id="UP000198584">
    <property type="component" value="Unassembled WGS sequence"/>
</dbReference>
<keyword evidence="1" id="KW-0560">Oxidoreductase</keyword>
<protein>
    <submittedName>
        <fullName evidence="3">Acetaldehyde dehydrogenase / alcohol dehydrogenase</fullName>
    </submittedName>
</protein>
<evidence type="ECO:0000313" key="3">
    <source>
        <dbReference type="EMBL" id="SEA91111.1"/>
    </source>
</evidence>
<dbReference type="InterPro" id="IPR039697">
    <property type="entry name" value="Alcohol_dehydrogenase_Fe"/>
</dbReference>
<reference evidence="3 4" key="1">
    <citation type="submission" date="2016-10" db="EMBL/GenBank/DDBJ databases">
        <authorList>
            <person name="de Groot N.N."/>
        </authorList>
    </citation>
    <scope>NUCLEOTIDE SEQUENCE [LARGE SCALE GENOMIC DNA]</scope>
    <source>
        <strain evidence="3 4">CCM7597</strain>
    </source>
</reference>
<dbReference type="EMBL" id="FNQR01000010">
    <property type="protein sequence ID" value="SEA91111.1"/>
    <property type="molecule type" value="Genomic_DNA"/>
</dbReference>
<name>A0A1H4F1K5_9BACI</name>
<dbReference type="InterPro" id="IPR001670">
    <property type="entry name" value="ADH_Fe/GldA"/>
</dbReference>
<feature type="domain" description="Alcohol dehydrogenase iron-type/glycerol dehydrogenase GldA" evidence="2">
    <location>
        <begin position="2"/>
        <end position="79"/>
    </location>
</feature>
<dbReference type="Pfam" id="PF00465">
    <property type="entry name" value="Fe-ADH"/>
    <property type="match status" value="1"/>
</dbReference>
<dbReference type="SUPFAM" id="SSF56796">
    <property type="entry name" value="Dehydroquinate synthase-like"/>
    <property type="match status" value="1"/>
</dbReference>
<evidence type="ECO:0000259" key="2">
    <source>
        <dbReference type="Pfam" id="PF00465"/>
    </source>
</evidence>
<gene>
    <name evidence="3" type="ORF">SAMN05421743_11080</name>
</gene>
<dbReference type="STRING" id="571932.SAMN05421743_11080"/>
<keyword evidence="4" id="KW-1185">Reference proteome</keyword>
<dbReference type="AlphaFoldDB" id="A0A1H4F1K5"/>
<evidence type="ECO:0000256" key="1">
    <source>
        <dbReference type="ARBA" id="ARBA00023002"/>
    </source>
</evidence>
<proteinExistence type="predicted"/>
<organism evidence="3 4">
    <name type="scientific">Thalassobacillus cyri</name>
    <dbReference type="NCBI Taxonomy" id="571932"/>
    <lineage>
        <taxon>Bacteria</taxon>
        <taxon>Bacillati</taxon>
        <taxon>Bacillota</taxon>
        <taxon>Bacilli</taxon>
        <taxon>Bacillales</taxon>
        <taxon>Bacillaceae</taxon>
        <taxon>Thalassobacillus</taxon>
    </lineage>
</organism>
<accession>A0A1H4F1K5</accession>
<dbReference type="PANTHER" id="PTHR11496:SF83">
    <property type="entry name" value="HYDROXYACID-OXOACID TRANSHYDROGENASE, MITOCHONDRIAL"/>
    <property type="match status" value="1"/>
</dbReference>